<proteinExistence type="inferred from homology"/>
<comment type="similarity">
    <text evidence="2">Belongs to the cystatin family.</text>
</comment>
<dbReference type="GO" id="GO:0004869">
    <property type="term" value="F:cysteine-type endopeptidase inhibitor activity"/>
    <property type="evidence" value="ECO:0007669"/>
    <property type="project" value="UniProtKB-KW"/>
</dbReference>
<dbReference type="OrthoDB" id="282723at2759"/>
<organism evidence="7">
    <name type="scientific">Cladocopium goreaui</name>
    <dbReference type="NCBI Taxonomy" id="2562237"/>
    <lineage>
        <taxon>Eukaryota</taxon>
        <taxon>Sar</taxon>
        <taxon>Alveolata</taxon>
        <taxon>Dinophyceae</taxon>
        <taxon>Suessiales</taxon>
        <taxon>Symbiodiniaceae</taxon>
        <taxon>Cladocopium</taxon>
    </lineage>
</organism>
<dbReference type="Proteomes" id="UP001152797">
    <property type="component" value="Unassembled WGS sequence"/>
</dbReference>
<reference evidence="7" key="1">
    <citation type="submission" date="2022-10" db="EMBL/GenBank/DDBJ databases">
        <authorList>
            <person name="Chen Y."/>
            <person name="Dougan E. K."/>
            <person name="Chan C."/>
            <person name="Rhodes N."/>
            <person name="Thang M."/>
        </authorList>
    </citation>
    <scope>NUCLEOTIDE SEQUENCE</scope>
</reference>
<dbReference type="AlphaFoldDB" id="A0A9P1DVI9"/>
<evidence type="ECO:0000256" key="2">
    <source>
        <dbReference type="ARBA" id="ARBA00009403"/>
    </source>
</evidence>
<dbReference type="EMBL" id="CAMXCT010006605">
    <property type="protein sequence ID" value="CAI4016838.1"/>
    <property type="molecule type" value="Genomic_DNA"/>
</dbReference>
<dbReference type="CDD" id="cd00042">
    <property type="entry name" value="CY"/>
    <property type="match status" value="1"/>
</dbReference>
<name>A0A9P1DVI9_9DINO</name>
<comment type="caution">
    <text evidence="7">The sequence shown here is derived from an EMBL/GenBank/DDBJ whole genome shotgun (WGS) entry which is preliminary data.</text>
</comment>
<evidence type="ECO:0000313" key="9">
    <source>
        <dbReference type="EMBL" id="CAL4804150.1"/>
    </source>
</evidence>
<evidence type="ECO:0000259" key="6">
    <source>
        <dbReference type="Pfam" id="PF00031"/>
    </source>
</evidence>
<evidence type="ECO:0000313" key="8">
    <source>
        <dbReference type="EMBL" id="CAL1170213.1"/>
    </source>
</evidence>
<dbReference type="EMBL" id="CAMXCT020006605">
    <property type="protein sequence ID" value="CAL1170213.1"/>
    <property type="molecule type" value="Genomic_DNA"/>
</dbReference>
<dbReference type="PANTHER" id="PTHR11414">
    <property type="entry name" value="CYSTATIN FAMILY MEMBER"/>
    <property type="match status" value="1"/>
</dbReference>
<evidence type="ECO:0000256" key="4">
    <source>
        <dbReference type="ARBA" id="ARBA00022690"/>
    </source>
</evidence>
<dbReference type="GO" id="GO:0005829">
    <property type="term" value="C:cytosol"/>
    <property type="evidence" value="ECO:0007669"/>
    <property type="project" value="TreeGrafter"/>
</dbReference>
<accession>A0A9P1DVI9</accession>
<dbReference type="PROSITE" id="PS00287">
    <property type="entry name" value="CYSTATIN"/>
    <property type="match status" value="1"/>
</dbReference>
<dbReference type="InterPro" id="IPR046350">
    <property type="entry name" value="Cystatin_sf"/>
</dbReference>
<sequence>MSGPGSTGAAKEANEEIQSMCGGLKDQALEKAQASGWNGLFSEFTAVSFTSQVVAGTNYFVKVKVADGKYCHLRVHQPLPHTGQPPAIHSVQMDKAEGDAIEYF</sequence>
<feature type="domain" description="Cystatin" evidence="6">
    <location>
        <begin position="38"/>
        <end position="82"/>
    </location>
</feature>
<keyword evidence="3" id="KW-0963">Cytoplasm</keyword>
<evidence type="ECO:0000313" key="7">
    <source>
        <dbReference type="EMBL" id="CAI4016838.1"/>
    </source>
</evidence>
<evidence type="ECO:0000256" key="5">
    <source>
        <dbReference type="ARBA" id="ARBA00022704"/>
    </source>
</evidence>
<keyword evidence="10" id="KW-1185">Reference proteome</keyword>
<keyword evidence="4" id="KW-0646">Protease inhibitor</keyword>
<reference evidence="8" key="2">
    <citation type="submission" date="2024-04" db="EMBL/GenBank/DDBJ databases">
        <authorList>
            <person name="Chen Y."/>
            <person name="Shah S."/>
            <person name="Dougan E. K."/>
            <person name="Thang M."/>
            <person name="Chan C."/>
        </authorList>
    </citation>
    <scope>NUCLEOTIDE SEQUENCE [LARGE SCALE GENOMIC DNA]</scope>
</reference>
<evidence type="ECO:0000313" key="10">
    <source>
        <dbReference type="Proteomes" id="UP001152797"/>
    </source>
</evidence>
<evidence type="ECO:0000256" key="1">
    <source>
        <dbReference type="ARBA" id="ARBA00004496"/>
    </source>
</evidence>
<dbReference type="PANTHER" id="PTHR11414:SF21">
    <property type="entry name" value="CYSTATIN 14A, TANDEM DUPLICATE 1-RELATED"/>
    <property type="match status" value="1"/>
</dbReference>
<gene>
    <name evidence="7" type="ORF">C1SCF055_LOCUS41536</name>
</gene>
<comment type="subcellular location">
    <subcellularLocation>
        <location evidence="1">Cytoplasm</location>
    </subcellularLocation>
</comment>
<dbReference type="Gene3D" id="3.10.450.10">
    <property type="match status" value="1"/>
</dbReference>
<protein>
    <submittedName>
        <fullName evidence="9">Cystatin-B</fullName>
    </submittedName>
</protein>
<dbReference type="Pfam" id="PF00031">
    <property type="entry name" value="Cystatin"/>
    <property type="match status" value="1"/>
</dbReference>
<dbReference type="InterPro" id="IPR018073">
    <property type="entry name" value="Prot_inh_cystat_CS"/>
</dbReference>
<dbReference type="InterPro" id="IPR001713">
    <property type="entry name" value="Prot_inh_stefin"/>
</dbReference>
<dbReference type="SUPFAM" id="SSF54403">
    <property type="entry name" value="Cystatin/monellin"/>
    <property type="match status" value="1"/>
</dbReference>
<evidence type="ECO:0000256" key="3">
    <source>
        <dbReference type="ARBA" id="ARBA00022490"/>
    </source>
</evidence>
<dbReference type="EMBL" id="CAMXCT030006605">
    <property type="protein sequence ID" value="CAL4804150.1"/>
    <property type="molecule type" value="Genomic_DNA"/>
</dbReference>
<keyword evidence="5" id="KW-0789">Thiol protease inhibitor</keyword>
<dbReference type="InterPro" id="IPR000010">
    <property type="entry name" value="Cystatin_dom"/>
</dbReference>
<dbReference type="FunFam" id="3.10.450.10:FF:000001">
    <property type="entry name" value="Cystatin-A"/>
    <property type="match status" value="1"/>
</dbReference>